<proteinExistence type="predicted"/>
<reference evidence="1" key="1">
    <citation type="submission" date="2022-10" db="EMBL/GenBank/DDBJ databases">
        <title>The complete genomes of actinobacterial strains from the NBC collection.</title>
        <authorList>
            <person name="Joergensen T.S."/>
            <person name="Alvarez Arevalo M."/>
            <person name="Sterndorff E.B."/>
            <person name="Faurdal D."/>
            <person name="Vuksanovic O."/>
            <person name="Mourched A.-S."/>
            <person name="Charusanti P."/>
            <person name="Shaw S."/>
            <person name="Blin K."/>
            <person name="Weber T."/>
        </authorList>
    </citation>
    <scope>NUCLEOTIDE SEQUENCE</scope>
    <source>
        <strain evidence="1">NBC_00003</strain>
    </source>
</reference>
<organism evidence="1">
    <name type="scientific">Streptomyces sp. NBC_00003</name>
    <dbReference type="NCBI Taxonomy" id="2903608"/>
    <lineage>
        <taxon>Bacteria</taxon>
        <taxon>Bacillati</taxon>
        <taxon>Actinomycetota</taxon>
        <taxon>Actinomycetes</taxon>
        <taxon>Kitasatosporales</taxon>
        <taxon>Streptomycetaceae</taxon>
        <taxon>Streptomyces</taxon>
    </lineage>
</organism>
<accession>A0AAU2VBI0</accession>
<sequence>MNSASFAAAKKDRVPLAELAAKGADRASQRRLSRILAAREDRRPATVSAFNSAL</sequence>
<protein>
    <submittedName>
        <fullName evidence="1">FXSXX-COOH protein</fullName>
    </submittedName>
</protein>
<gene>
    <name evidence="1" type="ORF">OG549_31900</name>
</gene>
<dbReference type="EMBL" id="CP108318">
    <property type="protein sequence ID" value="WTW64885.1"/>
    <property type="molecule type" value="Genomic_DNA"/>
</dbReference>
<name>A0AAU2VBI0_9ACTN</name>
<evidence type="ECO:0000313" key="1">
    <source>
        <dbReference type="EMBL" id="WTW64885.1"/>
    </source>
</evidence>
<dbReference type="AlphaFoldDB" id="A0AAU2VBI0"/>